<evidence type="ECO:0000256" key="1">
    <source>
        <dbReference type="SAM" id="MobiDB-lite"/>
    </source>
</evidence>
<dbReference type="KEGG" id="ota:OT_ostta16g02350"/>
<reference evidence="2 3" key="2">
    <citation type="journal article" date="2014" name="BMC Genomics">
        <title>An improved genome of the model marine alga Ostreococcus tauri unfolds by assessing Illumina de novo assemblies.</title>
        <authorList>
            <person name="Blanc-Mathieu R."/>
            <person name="Verhelst B."/>
            <person name="Derelle E."/>
            <person name="Rombauts S."/>
            <person name="Bouget F.Y."/>
            <person name="Carre I."/>
            <person name="Chateau A."/>
            <person name="Eyre-Walker A."/>
            <person name="Grimsley N."/>
            <person name="Moreau H."/>
            <person name="Piegu B."/>
            <person name="Rivals E."/>
            <person name="Schackwitz W."/>
            <person name="Van de Peer Y."/>
            <person name="Piganeau G."/>
        </authorList>
    </citation>
    <scope>NUCLEOTIDE SEQUENCE [LARGE SCALE GENOMIC DNA]</scope>
    <source>
        <strain evidence="3">OTTH 0595 / CCAP 157/2 / RCC745</strain>
    </source>
</reference>
<feature type="region of interest" description="Disordered" evidence="1">
    <location>
        <begin position="320"/>
        <end position="342"/>
    </location>
</feature>
<keyword evidence="2" id="KW-0347">Helicase</keyword>
<dbReference type="GO" id="GO:0004386">
    <property type="term" value="F:helicase activity"/>
    <property type="evidence" value="ECO:0007669"/>
    <property type="project" value="UniProtKB-KW"/>
</dbReference>
<dbReference type="OrthoDB" id="10615037at2759"/>
<comment type="caution">
    <text evidence="2">The sequence shown here is derived from an EMBL/GenBank/DDBJ whole genome shotgun (WGS) entry which is preliminary data.</text>
</comment>
<protein>
    <submittedName>
        <fullName evidence="2">DNA/RNA helicase, DEAD/DEAH box type,N-terminal</fullName>
    </submittedName>
</protein>
<reference evidence="3" key="1">
    <citation type="journal article" date="2006" name="Proc. Natl. Acad. Sci. U.S.A.">
        <title>Genome analysis of the smallest free-living eukaryote Ostreococcus tauri unveils many unique features.</title>
        <authorList>
            <person name="Derelle E."/>
            <person name="Ferraz C."/>
            <person name="Rombauts S."/>
            <person name="Rouze P."/>
            <person name="Worden A.Z."/>
            <person name="Robbens S."/>
            <person name="Partensky F."/>
            <person name="Degroeve S."/>
            <person name="Echeynie S."/>
            <person name="Cooke R."/>
            <person name="Saeys Y."/>
            <person name="Wuyts J."/>
            <person name="Jabbari K."/>
            <person name="Bowler C."/>
            <person name="Panaud O."/>
            <person name="Piegu B."/>
            <person name="Ball S.G."/>
            <person name="Ral J.-P."/>
            <person name="Bouget F.-Y."/>
            <person name="Piganeau G."/>
            <person name="De Baets B."/>
            <person name="Picard A."/>
            <person name="Delseny M."/>
            <person name="Demaille J."/>
            <person name="Van de Peer Y."/>
            <person name="Moreau H."/>
        </authorList>
    </citation>
    <scope>NUCLEOTIDE SEQUENCE [LARGE SCALE GENOMIC DNA]</scope>
    <source>
        <strain evidence="3">OTTH 0595 / CCAP 157/2 / RCC745</strain>
    </source>
</reference>
<accession>A0A096P886</accession>
<proteinExistence type="predicted"/>
<evidence type="ECO:0000313" key="2">
    <source>
        <dbReference type="EMBL" id="CEG00445.1"/>
    </source>
</evidence>
<keyword evidence="3" id="KW-1185">Reference proteome</keyword>
<dbReference type="SUPFAM" id="SSF50978">
    <property type="entry name" value="WD40 repeat-like"/>
    <property type="match status" value="1"/>
</dbReference>
<keyword evidence="2" id="KW-0378">Hydrolase</keyword>
<feature type="compositionally biased region" description="Polar residues" evidence="1">
    <location>
        <begin position="381"/>
        <end position="396"/>
    </location>
</feature>
<dbReference type="InterPro" id="IPR036322">
    <property type="entry name" value="WD40_repeat_dom_sf"/>
</dbReference>
<feature type="compositionally biased region" description="Basic and acidic residues" evidence="1">
    <location>
        <begin position="369"/>
        <end position="378"/>
    </location>
</feature>
<dbReference type="EMBL" id="CAID01000016">
    <property type="protein sequence ID" value="CEG00445.1"/>
    <property type="molecule type" value="Genomic_DNA"/>
</dbReference>
<keyword evidence="2" id="KW-0067">ATP-binding</keyword>
<dbReference type="RefSeq" id="XP_022840383.1">
    <property type="nucleotide sequence ID" value="XM_022985591.1"/>
</dbReference>
<gene>
    <name evidence="2" type="ORF">OT_ostta16g02350</name>
</gene>
<feature type="compositionally biased region" description="Low complexity" evidence="1">
    <location>
        <begin position="329"/>
        <end position="340"/>
    </location>
</feature>
<name>A0A096P886_OSTTA</name>
<dbReference type="Proteomes" id="UP000009170">
    <property type="component" value="Unassembled WGS sequence"/>
</dbReference>
<organism evidence="2 3">
    <name type="scientific">Ostreococcus tauri</name>
    <name type="common">Marine green alga</name>
    <dbReference type="NCBI Taxonomy" id="70448"/>
    <lineage>
        <taxon>Eukaryota</taxon>
        <taxon>Viridiplantae</taxon>
        <taxon>Chlorophyta</taxon>
        <taxon>Mamiellophyceae</taxon>
        <taxon>Mamiellales</taxon>
        <taxon>Bathycoccaceae</taxon>
        <taxon>Ostreococcus</taxon>
    </lineage>
</organism>
<dbReference type="AlphaFoldDB" id="A0A096P886"/>
<sequence length="662" mass="71088">MPRARSSNAGDRVKDDVRSLEDLKRRRDELVTARATLVEKLKIRTLGLFECVSHAPWADVFAKRFEDADDDDGVNLASTTPCARGRSLSMNAERAEAARVVLEPTIPMSEPRVLDAALRDGQSVPTEEPEVDDTRERGETTIVQSSLDIGWIDDGETATLEAIGVESASERASASERKRKASAARVEMTPLGVVRQDAFDVDVPNSACGEWNDVRGPTALRFSLGACAATQNETIATTSGRATKTDAITLTARVDDGAPRRVFLSDRPRCGPSSDTAYVGVVVESADGEDIDAVSFRVADDEVAFVGSCRLHARDYGNRRLSRRRSSASHDTSSASSSMSLDGVRWSPNGRFVFAPHATDGARVLAVEKATEGDDKRRSGASASKRQKSSPSTTPTRHLKCGFKVTRCATTLDEDGRFFLAVAGEPGRCVVFSWPPSESGDLDDVFVDDPDSTEEMPSANYRGVAPKPGAPTSLRWIGEPNDNRLVAVVDEALVYVWNTREKTRERSSYAIGHAIKDLVPVSMGPVDRANEAPFAALALASRKRASLETETESADDAGIVPFEVSAALVRAHGVSVGTSLFVSGASDARCVACASPLACLGTDSGVFIAWNVLTGVRLHVVDVKTLFTFRGEDDVAVRSVACDAKRLAFCAGAGVFILRRDV</sequence>
<dbReference type="GeneID" id="34946498"/>
<feature type="region of interest" description="Disordered" evidence="1">
    <location>
        <begin position="367"/>
        <end position="398"/>
    </location>
</feature>
<evidence type="ECO:0000313" key="3">
    <source>
        <dbReference type="Proteomes" id="UP000009170"/>
    </source>
</evidence>
<dbReference type="InParanoid" id="A0A096P886"/>
<keyword evidence="2" id="KW-0547">Nucleotide-binding</keyword>